<organism evidence="3 4">
    <name type="scientific">Dimorphilus gyrociliatus</name>
    <dbReference type="NCBI Taxonomy" id="2664684"/>
    <lineage>
        <taxon>Eukaryota</taxon>
        <taxon>Metazoa</taxon>
        <taxon>Spiralia</taxon>
        <taxon>Lophotrochozoa</taxon>
        <taxon>Annelida</taxon>
        <taxon>Polychaeta</taxon>
        <taxon>Polychaeta incertae sedis</taxon>
        <taxon>Dinophilidae</taxon>
        <taxon>Dimorphilus</taxon>
    </lineage>
</organism>
<protein>
    <submittedName>
        <fullName evidence="3">DgyrCDS13388</fullName>
    </submittedName>
</protein>
<accession>A0A7I8WAI8</accession>
<dbReference type="InterPro" id="IPR036867">
    <property type="entry name" value="R3H_dom_sf"/>
</dbReference>
<feature type="domain" description="R3H-associated N-terminal" evidence="2">
    <location>
        <begin position="52"/>
        <end position="201"/>
    </location>
</feature>
<name>A0A7I8WAI8_9ANNE</name>
<evidence type="ECO:0000256" key="1">
    <source>
        <dbReference type="SAM" id="MobiDB-lite"/>
    </source>
</evidence>
<dbReference type="EMBL" id="CAJFCJ010000025">
    <property type="protein sequence ID" value="CAD5125145.1"/>
    <property type="molecule type" value="Genomic_DNA"/>
</dbReference>
<dbReference type="AlphaFoldDB" id="A0A7I8WAI8"/>
<gene>
    <name evidence="3" type="ORF">DGYR_LOCUS12577</name>
</gene>
<feature type="region of interest" description="Disordered" evidence="1">
    <location>
        <begin position="1"/>
        <end position="20"/>
    </location>
</feature>
<comment type="caution">
    <text evidence="3">The sequence shown here is derived from an EMBL/GenBank/DDBJ whole genome shotgun (WGS) entry which is preliminary data.</text>
</comment>
<evidence type="ECO:0000313" key="3">
    <source>
        <dbReference type="EMBL" id="CAD5125145.1"/>
    </source>
</evidence>
<dbReference type="PANTHER" id="PTHR32019">
    <property type="entry name" value="R3H DOMAIN-CONTAINING PROTEIN 4"/>
    <property type="match status" value="1"/>
</dbReference>
<dbReference type="Proteomes" id="UP000549394">
    <property type="component" value="Unassembled WGS sequence"/>
</dbReference>
<dbReference type="OrthoDB" id="75169at2759"/>
<dbReference type="InterPro" id="IPR025952">
    <property type="entry name" value="R3H-assoc_dom"/>
</dbReference>
<dbReference type="SUPFAM" id="SSF82708">
    <property type="entry name" value="R3H domain"/>
    <property type="match status" value="1"/>
</dbReference>
<dbReference type="InterPro" id="IPR039629">
    <property type="entry name" value="R3HDM4"/>
</dbReference>
<reference evidence="3 4" key="1">
    <citation type="submission" date="2020-08" db="EMBL/GenBank/DDBJ databases">
        <authorList>
            <person name="Hejnol A."/>
        </authorList>
    </citation>
    <scope>NUCLEOTIDE SEQUENCE [LARGE SCALE GENOMIC DNA]</scope>
</reference>
<keyword evidence="4" id="KW-1185">Reference proteome</keyword>
<feature type="compositionally biased region" description="Basic and acidic residues" evidence="1">
    <location>
        <begin position="7"/>
        <end position="20"/>
    </location>
</feature>
<dbReference type="Pfam" id="PF13902">
    <property type="entry name" value="R3H-assoc"/>
    <property type="match status" value="1"/>
</dbReference>
<dbReference type="PANTHER" id="PTHR32019:SF2">
    <property type="entry name" value="R3H DOMAIN-CONTAINING PROTEIN 4"/>
    <property type="match status" value="1"/>
</dbReference>
<evidence type="ECO:0000313" key="4">
    <source>
        <dbReference type="Proteomes" id="UP000549394"/>
    </source>
</evidence>
<sequence>MGTTVNETKDTNTEMKSKPDDIFVMEDNEVNSTEIDATQIKKKSKGKRYVPQRHLEPSRRQKAGVRKMRRNENTNFLLNGGSNGELDSDIDVMDNLIEPGTSPLDCLMLDKDKMQVTINVLNSYERDLLSSFRRHLAWNDFINCSEEDQQQFLEENFEKSSDDADWEFVESEADQREVHPAYTSEECFNRIDKRLKNFLRRRHVPLGRLDYLERYIIDYFKICPISVLVMQLDNGFERMLCHALCQYHLLHCYSMDDDRGCRNTHVENKREKFIGAPSSLYEFIVSA</sequence>
<dbReference type="GO" id="GO:0003676">
    <property type="term" value="F:nucleic acid binding"/>
    <property type="evidence" value="ECO:0007669"/>
    <property type="project" value="InterPro"/>
</dbReference>
<proteinExistence type="predicted"/>
<evidence type="ECO:0000259" key="2">
    <source>
        <dbReference type="Pfam" id="PF13902"/>
    </source>
</evidence>